<reference evidence="2 3" key="1">
    <citation type="submission" date="2014-02" db="EMBL/GenBank/DDBJ databases">
        <title>The Genome Sequence of Trichophyton interdigitale MR816.</title>
        <authorList>
            <consortium name="The Broad Institute Genomics Platform"/>
            <person name="Cuomo C.A."/>
            <person name="White T.C."/>
            <person name="Graser Y."/>
            <person name="Martinez-Rossi N."/>
            <person name="Heitman J."/>
            <person name="Young S.K."/>
            <person name="Zeng Q."/>
            <person name="Gargeya S."/>
            <person name="Abouelleil A."/>
            <person name="Alvarado L."/>
            <person name="Chapman S.B."/>
            <person name="Gainer-Dewar J."/>
            <person name="Goldberg J."/>
            <person name="Griggs A."/>
            <person name="Gujja S."/>
            <person name="Hansen M."/>
            <person name="Howarth C."/>
            <person name="Imamovic A."/>
            <person name="Larimer J."/>
            <person name="Martinez D."/>
            <person name="Murphy C."/>
            <person name="Pearson M.D."/>
            <person name="Persinoti G."/>
            <person name="Poon T."/>
            <person name="Priest M."/>
            <person name="Roberts A.D."/>
            <person name="Saif S."/>
            <person name="Shea T.D."/>
            <person name="Sykes S.N."/>
            <person name="Wortman J."/>
            <person name="Nusbaum C."/>
            <person name="Birren B."/>
        </authorList>
    </citation>
    <scope>NUCLEOTIDE SEQUENCE [LARGE SCALE GENOMIC DNA]</scope>
    <source>
        <strain evidence="2 3">MR816</strain>
    </source>
</reference>
<evidence type="ECO:0000256" key="1">
    <source>
        <dbReference type="SAM" id="MobiDB-lite"/>
    </source>
</evidence>
<gene>
    <name evidence="2" type="ORF">H109_04162</name>
</gene>
<dbReference type="Proteomes" id="UP000024533">
    <property type="component" value="Unassembled WGS sequence"/>
</dbReference>
<comment type="caution">
    <text evidence="2">The sequence shown here is derived from an EMBL/GenBank/DDBJ whole genome shotgun (WGS) entry which is preliminary data.</text>
</comment>
<protein>
    <submittedName>
        <fullName evidence="2">Uncharacterized protein</fullName>
    </submittedName>
</protein>
<name>A0A059J7U8_TRIIM</name>
<accession>A0A059J7U8</accession>
<dbReference type="EMBL" id="AOKY01000283">
    <property type="protein sequence ID" value="KDB23920.1"/>
    <property type="molecule type" value="Genomic_DNA"/>
</dbReference>
<feature type="compositionally biased region" description="Basic and acidic residues" evidence="1">
    <location>
        <begin position="112"/>
        <end position="127"/>
    </location>
</feature>
<feature type="region of interest" description="Disordered" evidence="1">
    <location>
        <begin position="1"/>
        <end position="134"/>
    </location>
</feature>
<keyword evidence="3" id="KW-1185">Reference proteome</keyword>
<sequence>MDPSQSAYSLRHSTYGRPREAHSSSLPPRHYPPSSIPASHAQQPHFDPIASSRRESGSHFSRPAPPSAAPAYPYSHDNNLHSHTQHQYQHQHQHHYHPQQQKHAPRPGPDAPTREHTVGKLEAEEPKGLPNGVSVRREEFAPLWPVPETAATSMCIAYQARP</sequence>
<evidence type="ECO:0000313" key="2">
    <source>
        <dbReference type="EMBL" id="KDB23920.1"/>
    </source>
</evidence>
<feature type="compositionally biased region" description="Polar residues" evidence="1">
    <location>
        <begin position="1"/>
        <end position="12"/>
    </location>
</feature>
<dbReference type="AlphaFoldDB" id="A0A059J7U8"/>
<organism evidence="2 3">
    <name type="scientific">Trichophyton interdigitale (strain MR816)</name>
    <dbReference type="NCBI Taxonomy" id="1215338"/>
    <lineage>
        <taxon>Eukaryota</taxon>
        <taxon>Fungi</taxon>
        <taxon>Dikarya</taxon>
        <taxon>Ascomycota</taxon>
        <taxon>Pezizomycotina</taxon>
        <taxon>Eurotiomycetes</taxon>
        <taxon>Eurotiomycetidae</taxon>
        <taxon>Onygenales</taxon>
        <taxon>Arthrodermataceae</taxon>
        <taxon>Trichophyton</taxon>
    </lineage>
</organism>
<proteinExistence type="predicted"/>
<feature type="compositionally biased region" description="Low complexity" evidence="1">
    <location>
        <begin position="69"/>
        <end position="88"/>
    </location>
</feature>
<dbReference type="HOGENOM" id="CLU_1705534_0_0_1"/>
<evidence type="ECO:0000313" key="3">
    <source>
        <dbReference type="Proteomes" id="UP000024533"/>
    </source>
</evidence>